<sequence length="162" mass="18210">MEENGFCSCPREQLFKPGTTDPANGRKMLKETLLYLGKSDVDPRGQKCWHAYYCCFRPTVTRVPLPCCQAMFRTPSFSCCCSLFSGHNVLFCRCTLIMGAFYPFPALPLENAVWMKVLQLASDVPNVQCAKRPMCQMSVCQMSSVRNVQCAKCPCAKCPMCE</sequence>
<dbReference type="WBParaSite" id="GPLIN_000349900">
    <property type="protein sequence ID" value="GPLIN_000349900"/>
    <property type="gene ID" value="GPLIN_000349900"/>
</dbReference>
<evidence type="ECO:0000313" key="1">
    <source>
        <dbReference type="Proteomes" id="UP000050741"/>
    </source>
</evidence>
<accession>A0A183BSB3</accession>
<reference evidence="1" key="2">
    <citation type="submission" date="2014-05" db="EMBL/GenBank/DDBJ databases">
        <title>The genome and life-stage specific transcriptomes of Globodera pallida elucidate key aspects of plant parasitism by a cyst nematode.</title>
        <authorList>
            <person name="Cotton J.A."/>
            <person name="Lilley C.J."/>
            <person name="Jones L.M."/>
            <person name="Kikuchi T."/>
            <person name="Reid A.J."/>
            <person name="Thorpe P."/>
            <person name="Tsai I.J."/>
            <person name="Beasley H."/>
            <person name="Blok V."/>
            <person name="Cock P.J.A."/>
            <person name="Van den Akker S.E."/>
            <person name="Holroyd N."/>
            <person name="Hunt M."/>
            <person name="Mantelin S."/>
            <person name="Naghra H."/>
            <person name="Pain A."/>
            <person name="Palomares-Rius J.E."/>
            <person name="Zarowiecki M."/>
            <person name="Berriman M."/>
            <person name="Jones J.T."/>
            <person name="Urwin P.E."/>
        </authorList>
    </citation>
    <scope>NUCLEOTIDE SEQUENCE [LARGE SCALE GENOMIC DNA]</scope>
    <source>
        <strain evidence="1">Lindley</strain>
    </source>
</reference>
<organism evidence="1 2">
    <name type="scientific">Globodera pallida</name>
    <name type="common">Potato cyst nematode worm</name>
    <name type="synonym">Heterodera pallida</name>
    <dbReference type="NCBI Taxonomy" id="36090"/>
    <lineage>
        <taxon>Eukaryota</taxon>
        <taxon>Metazoa</taxon>
        <taxon>Ecdysozoa</taxon>
        <taxon>Nematoda</taxon>
        <taxon>Chromadorea</taxon>
        <taxon>Rhabditida</taxon>
        <taxon>Tylenchina</taxon>
        <taxon>Tylenchomorpha</taxon>
        <taxon>Tylenchoidea</taxon>
        <taxon>Heteroderidae</taxon>
        <taxon>Heteroderinae</taxon>
        <taxon>Globodera</taxon>
    </lineage>
</organism>
<proteinExistence type="predicted"/>
<evidence type="ECO:0000313" key="2">
    <source>
        <dbReference type="WBParaSite" id="GPLIN_000349900"/>
    </source>
</evidence>
<protein>
    <submittedName>
        <fullName evidence="2">Thyroglobulin type-1 domain-containing protein</fullName>
    </submittedName>
</protein>
<name>A0A183BSB3_GLOPA</name>
<reference evidence="1" key="1">
    <citation type="submission" date="2013-12" db="EMBL/GenBank/DDBJ databases">
        <authorList>
            <person name="Aslett M."/>
        </authorList>
    </citation>
    <scope>NUCLEOTIDE SEQUENCE [LARGE SCALE GENOMIC DNA]</scope>
    <source>
        <strain evidence="1">Lindley</strain>
    </source>
</reference>
<dbReference type="AlphaFoldDB" id="A0A183BSB3"/>
<reference evidence="2" key="3">
    <citation type="submission" date="2016-06" db="UniProtKB">
        <authorList>
            <consortium name="WormBaseParasite"/>
        </authorList>
    </citation>
    <scope>IDENTIFICATION</scope>
</reference>
<keyword evidence="1" id="KW-1185">Reference proteome</keyword>
<dbReference type="Proteomes" id="UP000050741">
    <property type="component" value="Unassembled WGS sequence"/>
</dbReference>